<dbReference type="PANTHER" id="PTHR36766">
    <property type="entry name" value="PLANT BROAD-SPECTRUM MILDEW RESISTANCE PROTEIN RPW8"/>
    <property type="match status" value="1"/>
</dbReference>
<evidence type="ECO:0000259" key="7">
    <source>
        <dbReference type="Pfam" id="PF00931"/>
    </source>
</evidence>
<feature type="domain" description="R13L1/DRL21-like LRR repeat region" evidence="10">
    <location>
        <begin position="1044"/>
        <end position="1102"/>
    </location>
</feature>
<evidence type="ECO:0000256" key="6">
    <source>
        <dbReference type="ARBA" id="ARBA00022840"/>
    </source>
</evidence>
<evidence type="ECO:0000256" key="4">
    <source>
        <dbReference type="ARBA" id="ARBA00022741"/>
    </source>
</evidence>
<dbReference type="Gene3D" id="3.40.50.300">
    <property type="entry name" value="P-loop containing nucleotide triphosphate hydrolases"/>
    <property type="match status" value="1"/>
</dbReference>
<dbReference type="GO" id="GO:0043531">
    <property type="term" value="F:ADP binding"/>
    <property type="evidence" value="ECO:0007669"/>
    <property type="project" value="InterPro"/>
</dbReference>
<comment type="similarity">
    <text evidence="1">Belongs to the disease resistance NB-LRR family.</text>
</comment>
<feature type="domain" description="Disease resistance N-terminal" evidence="8">
    <location>
        <begin position="17"/>
        <end position="102"/>
    </location>
</feature>
<keyword evidence="2" id="KW-0433">Leucine-rich repeat</keyword>
<accession>A0A068UHQ9</accession>
<gene>
    <name evidence="11" type="ORF">GSCOC_T00026676001</name>
</gene>
<dbReference type="InterPro" id="IPR056789">
    <property type="entry name" value="LRR_R13L1-DRL21"/>
</dbReference>
<dbReference type="InParanoid" id="A0A068UHQ9"/>
<sequence length="1138" mass="128504">MAELAVLSASVKAIVQGPLDKVISLVNKEFSLIYGFKKDLEKLRGSLAMIQAFLRDAERRPVGEEAVKLWLEKLEGVAYDADDVLDEMNYKILQHKVKLQKKVESKVKIFSLLSNPFSFNRELAGKLKDINTNLKRINQEANEFGLQFHIRDVDADSAAGAVFSHSIARSRETDSVSVDPNVLGRDNDKSDLVKTLMRSRDEVVSVIPIVGMGGLGKTTLARLIYNDERIKNYFDARIWVCVSESFDVTKLFAMMLESLTQSHVQVQGREAIVKNLQKAIGVGRYLLILDDVWNDKADKWDDFKRSMEGINRTKGNSIVVTTRSEQVASIVATLPQHFLRKLSEEDCLSILKARAFPGGEVPRELDAIGKKIAAKCQGLPLAANLVGGILRNKGKSEWMSILNEGLSHVNGDENGCSILQILKLSFDHLPTPAAKKCFAYCSIFNKDFNLKKEQVVQLWMAEGFLYSNQGSDVMEKTGIKIFHILLQNCLLQDVEKDIYDNVISYLVKELPSKIKKLTHLRYLDVSGTQIKVLPDSICKLYNLQTLRALHLHGSINKFPPNFHNLISLRHLHFYFPERFQMPLGIGKLTDLQTLSSFNVDQEKGRRISELGCLNNLGGELKIRNLELVNDADEARSANLSGKPNIYKLEYYWGRNREGDNQDENVLEGLQPHPNIKSLKIENFMGNEFPLWAIKMAVKTENAWVLLENLVEIELVQCERCKEIPMLGQLPFLQHLKLEGLTNVRIIAPSTYGTDYYIGSSSSLCRTIWFPALENLVLERMPSLIEWIDFPDMPSSSTTASSEVSFFPRLQNLTIVSCPHLRTVPRKFRCLTGLNLMGDNSILPLSSICSNVFTLETLRIFGLSDLTCLPDCCANSLKILEIEHCDSLIELPQGLHTLQSLERLTINGCDSLRSIPAPECQGQGLTSLRNWEFAGCHGLTNIPGEALQFCTSLESLSVKYCNELVVFPVDLQKLPSLICLRIHHCPKLDMVPTGLCGLTRLRQLYIGCFLEFGSFQIIFNGIEQNLSTLIELELFGCSDWDSLPDQLQYLTSLKQLDINDFGVETLPNWLGNLFSLENLRLTNCKKLHQLPSLEAMRHMIKLKEFTITNCPLLKAILIISYGEYFETFLNVQDSLHLWF</sequence>
<keyword evidence="3" id="KW-0677">Repeat</keyword>
<feature type="domain" description="NB-ARC" evidence="7">
    <location>
        <begin position="187"/>
        <end position="357"/>
    </location>
</feature>
<keyword evidence="5" id="KW-0611">Plant defense</keyword>
<feature type="domain" description="R13L1/DRL21-like LRR repeat region" evidence="10">
    <location>
        <begin position="607"/>
        <end position="739"/>
    </location>
</feature>
<dbReference type="Pfam" id="PF25019">
    <property type="entry name" value="LRR_R13L1-DRL21"/>
    <property type="match status" value="2"/>
</dbReference>
<dbReference type="PANTHER" id="PTHR36766:SF70">
    <property type="entry name" value="DISEASE RESISTANCE PROTEIN RGA4"/>
    <property type="match status" value="1"/>
</dbReference>
<dbReference type="SUPFAM" id="SSF52540">
    <property type="entry name" value="P-loop containing nucleoside triphosphate hydrolases"/>
    <property type="match status" value="1"/>
</dbReference>
<dbReference type="Gramene" id="CDP08016">
    <property type="protein sequence ID" value="CDP08016"/>
    <property type="gene ID" value="GSCOC_T00026676001"/>
</dbReference>
<dbReference type="Pfam" id="PF18052">
    <property type="entry name" value="Rx_N"/>
    <property type="match status" value="1"/>
</dbReference>
<evidence type="ECO:0000313" key="12">
    <source>
        <dbReference type="Proteomes" id="UP000295252"/>
    </source>
</evidence>
<dbReference type="GO" id="GO:0051707">
    <property type="term" value="P:response to other organism"/>
    <property type="evidence" value="ECO:0007669"/>
    <property type="project" value="UniProtKB-ARBA"/>
</dbReference>
<keyword evidence="4" id="KW-0547">Nucleotide-binding</keyword>
<dbReference type="Pfam" id="PF00931">
    <property type="entry name" value="NB-ARC"/>
    <property type="match status" value="1"/>
</dbReference>
<evidence type="ECO:0008006" key="13">
    <source>
        <dbReference type="Google" id="ProtNLM"/>
    </source>
</evidence>
<dbReference type="Pfam" id="PF23559">
    <property type="entry name" value="WHD_DRP"/>
    <property type="match status" value="1"/>
</dbReference>
<dbReference type="FunFam" id="3.40.50.300:FF:001091">
    <property type="entry name" value="Probable disease resistance protein At1g61300"/>
    <property type="match status" value="1"/>
</dbReference>
<evidence type="ECO:0000256" key="1">
    <source>
        <dbReference type="ARBA" id="ARBA00008894"/>
    </source>
</evidence>
<protein>
    <recommendedName>
        <fullName evidence="13">Disease resistance protein RGA3</fullName>
    </recommendedName>
</protein>
<evidence type="ECO:0000256" key="3">
    <source>
        <dbReference type="ARBA" id="ARBA00022737"/>
    </source>
</evidence>
<organism evidence="11 12">
    <name type="scientific">Coffea canephora</name>
    <name type="common">Robusta coffee</name>
    <dbReference type="NCBI Taxonomy" id="49390"/>
    <lineage>
        <taxon>Eukaryota</taxon>
        <taxon>Viridiplantae</taxon>
        <taxon>Streptophyta</taxon>
        <taxon>Embryophyta</taxon>
        <taxon>Tracheophyta</taxon>
        <taxon>Spermatophyta</taxon>
        <taxon>Magnoliopsida</taxon>
        <taxon>eudicotyledons</taxon>
        <taxon>Gunneridae</taxon>
        <taxon>Pentapetalae</taxon>
        <taxon>asterids</taxon>
        <taxon>lamiids</taxon>
        <taxon>Gentianales</taxon>
        <taxon>Rubiaceae</taxon>
        <taxon>Ixoroideae</taxon>
        <taxon>Gardenieae complex</taxon>
        <taxon>Bertiereae - Coffeeae clade</taxon>
        <taxon>Coffeeae</taxon>
        <taxon>Coffea</taxon>
    </lineage>
</organism>
<feature type="domain" description="Disease resistance protein winged helix" evidence="9">
    <location>
        <begin position="443"/>
        <end position="509"/>
    </location>
</feature>
<evidence type="ECO:0000256" key="5">
    <source>
        <dbReference type="ARBA" id="ARBA00022821"/>
    </source>
</evidence>
<evidence type="ECO:0000259" key="9">
    <source>
        <dbReference type="Pfam" id="PF23559"/>
    </source>
</evidence>
<dbReference type="GO" id="GO:0006952">
    <property type="term" value="P:defense response"/>
    <property type="evidence" value="ECO:0007669"/>
    <property type="project" value="UniProtKB-KW"/>
</dbReference>
<keyword evidence="6" id="KW-0067">ATP-binding</keyword>
<dbReference type="GO" id="GO:0005524">
    <property type="term" value="F:ATP binding"/>
    <property type="evidence" value="ECO:0007669"/>
    <property type="project" value="UniProtKB-KW"/>
</dbReference>
<dbReference type="InterPro" id="IPR027417">
    <property type="entry name" value="P-loop_NTPase"/>
</dbReference>
<dbReference type="InterPro" id="IPR002182">
    <property type="entry name" value="NB-ARC"/>
</dbReference>
<dbReference type="Gene3D" id="3.80.10.10">
    <property type="entry name" value="Ribonuclease Inhibitor"/>
    <property type="match status" value="4"/>
</dbReference>
<name>A0A068UHQ9_COFCA</name>
<dbReference type="InterPro" id="IPR058922">
    <property type="entry name" value="WHD_DRP"/>
</dbReference>
<dbReference type="Gene3D" id="1.10.8.430">
    <property type="entry name" value="Helical domain of apoptotic protease-activating factors"/>
    <property type="match status" value="1"/>
</dbReference>
<dbReference type="Gene3D" id="1.20.5.4130">
    <property type="match status" value="1"/>
</dbReference>
<dbReference type="InterPro" id="IPR042197">
    <property type="entry name" value="Apaf_helical"/>
</dbReference>
<dbReference type="AlphaFoldDB" id="A0A068UHQ9"/>
<dbReference type="CDD" id="cd14798">
    <property type="entry name" value="RX-CC_like"/>
    <property type="match status" value="1"/>
</dbReference>
<keyword evidence="12" id="KW-1185">Reference proteome</keyword>
<evidence type="ECO:0000259" key="10">
    <source>
        <dbReference type="Pfam" id="PF25019"/>
    </source>
</evidence>
<dbReference type="PhylomeDB" id="A0A068UHQ9"/>
<evidence type="ECO:0000259" key="8">
    <source>
        <dbReference type="Pfam" id="PF18052"/>
    </source>
</evidence>
<proteinExistence type="inferred from homology"/>
<dbReference type="Proteomes" id="UP000295252">
    <property type="component" value="Chromosome V"/>
</dbReference>
<evidence type="ECO:0000256" key="2">
    <source>
        <dbReference type="ARBA" id="ARBA00022614"/>
    </source>
</evidence>
<dbReference type="PRINTS" id="PR00364">
    <property type="entry name" value="DISEASERSIST"/>
</dbReference>
<reference evidence="12" key="1">
    <citation type="journal article" date="2014" name="Science">
        <title>The coffee genome provides insight into the convergent evolution of caffeine biosynthesis.</title>
        <authorList>
            <person name="Denoeud F."/>
            <person name="Carretero-Paulet L."/>
            <person name="Dereeper A."/>
            <person name="Droc G."/>
            <person name="Guyot R."/>
            <person name="Pietrella M."/>
            <person name="Zheng C."/>
            <person name="Alberti A."/>
            <person name="Anthony F."/>
            <person name="Aprea G."/>
            <person name="Aury J.M."/>
            <person name="Bento P."/>
            <person name="Bernard M."/>
            <person name="Bocs S."/>
            <person name="Campa C."/>
            <person name="Cenci A."/>
            <person name="Combes M.C."/>
            <person name="Crouzillat D."/>
            <person name="Da Silva C."/>
            <person name="Daddiego L."/>
            <person name="De Bellis F."/>
            <person name="Dussert S."/>
            <person name="Garsmeur O."/>
            <person name="Gayraud T."/>
            <person name="Guignon V."/>
            <person name="Jahn K."/>
            <person name="Jamilloux V."/>
            <person name="Joet T."/>
            <person name="Labadie K."/>
            <person name="Lan T."/>
            <person name="Leclercq J."/>
            <person name="Lepelley M."/>
            <person name="Leroy T."/>
            <person name="Li L.T."/>
            <person name="Librado P."/>
            <person name="Lopez L."/>
            <person name="Munoz A."/>
            <person name="Noel B."/>
            <person name="Pallavicini A."/>
            <person name="Perrotta G."/>
            <person name="Poncet V."/>
            <person name="Pot D."/>
            <person name="Priyono X."/>
            <person name="Rigoreau M."/>
            <person name="Rouard M."/>
            <person name="Rozas J."/>
            <person name="Tranchant-Dubreuil C."/>
            <person name="VanBuren R."/>
            <person name="Zhang Q."/>
            <person name="Andrade A.C."/>
            <person name="Argout X."/>
            <person name="Bertrand B."/>
            <person name="de Kochko A."/>
            <person name="Graziosi G."/>
            <person name="Henry R.J."/>
            <person name="Jayarama X."/>
            <person name="Ming R."/>
            <person name="Nagai C."/>
            <person name="Rounsley S."/>
            <person name="Sankoff D."/>
            <person name="Giuliano G."/>
            <person name="Albert V.A."/>
            <person name="Wincker P."/>
            <person name="Lashermes P."/>
        </authorList>
    </citation>
    <scope>NUCLEOTIDE SEQUENCE [LARGE SCALE GENOMIC DNA]</scope>
    <source>
        <strain evidence="12">cv. DH200-94</strain>
    </source>
</reference>
<dbReference type="OMA" id="YNNITHC"/>
<dbReference type="EMBL" id="HG739114">
    <property type="protein sequence ID" value="CDP08016.1"/>
    <property type="molecule type" value="Genomic_DNA"/>
</dbReference>
<evidence type="ECO:0000313" key="11">
    <source>
        <dbReference type="EMBL" id="CDP08016.1"/>
    </source>
</evidence>
<dbReference type="SUPFAM" id="SSF52058">
    <property type="entry name" value="L domain-like"/>
    <property type="match status" value="2"/>
</dbReference>
<dbReference type="InterPro" id="IPR032675">
    <property type="entry name" value="LRR_dom_sf"/>
</dbReference>
<dbReference type="InterPro" id="IPR041118">
    <property type="entry name" value="Rx_N"/>
</dbReference>
<dbReference type="InterPro" id="IPR038005">
    <property type="entry name" value="RX-like_CC"/>
</dbReference>